<feature type="domain" description="CDC20/Fizzy WD40" evidence="7">
    <location>
        <begin position="237"/>
        <end position="554"/>
    </location>
</feature>
<dbReference type="InterPro" id="IPR033010">
    <property type="entry name" value="Cdc20/Fizzy"/>
</dbReference>
<dbReference type="STRING" id="312017.I7MD39"/>
<evidence type="ECO:0000256" key="4">
    <source>
        <dbReference type="ARBA" id="ARBA00023306"/>
    </source>
</evidence>
<proteinExistence type="inferred from homology"/>
<organism evidence="8 9">
    <name type="scientific">Tetrahymena thermophila (strain SB210)</name>
    <dbReference type="NCBI Taxonomy" id="312017"/>
    <lineage>
        <taxon>Eukaryota</taxon>
        <taxon>Sar</taxon>
        <taxon>Alveolata</taxon>
        <taxon>Ciliophora</taxon>
        <taxon>Intramacronucleata</taxon>
        <taxon>Oligohymenophorea</taxon>
        <taxon>Hymenostomatida</taxon>
        <taxon>Tetrahymenina</taxon>
        <taxon>Tetrahymenidae</taxon>
        <taxon>Tetrahymena</taxon>
    </lineage>
</organism>
<dbReference type="InterPro" id="IPR020472">
    <property type="entry name" value="WD40_PAC1"/>
</dbReference>
<dbReference type="OrthoDB" id="10263272at2759"/>
<dbReference type="KEGG" id="tet:TTHERM_00441940"/>
<name>I7MD39_TETTS</name>
<dbReference type="PROSITE" id="PS00678">
    <property type="entry name" value="WD_REPEATS_1"/>
    <property type="match status" value="3"/>
</dbReference>
<dbReference type="eggNOG" id="KOG0305">
    <property type="taxonomic scope" value="Eukaryota"/>
</dbReference>
<dbReference type="InterPro" id="IPR015943">
    <property type="entry name" value="WD40/YVTN_repeat-like_dom_sf"/>
</dbReference>
<protein>
    <submittedName>
        <fullName evidence="8">Anaphase-promoting complex protein</fullName>
    </submittedName>
</protein>
<evidence type="ECO:0000256" key="2">
    <source>
        <dbReference type="ARBA" id="ARBA00022574"/>
    </source>
</evidence>
<evidence type="ECO:0000259" key="7">
    <source>
        <dbReference type="Pfam" id="PF24807"/>
    </source>
</evidence>
<dbReference type="Gene3D" id="2.130.10.10">
    <property type="entry name" value="YVTN repeat-like/Quinoprotein amine dehydrogenase"/>
    <property type="match status" value="1"/>
</dbReference>
<dbReference type="GO" id="GO:1905786">
    <property type="term" value="P:positive regulation of anaphase-promoting complex-dependent catabolic process"/>
    <property type="evidence" value="ECO:0007669"/>
    <property type="project" value="TreeGrafter"/>
</dbReference>
<feature type="repeat" description="WD" evidence="5">
    <location>
        <begin position="297"/>
        <end position="338"/>
    </location>
</feature>
<sequence length="575" mass="64772">MNFTSPLKSNKANNLFESPSCYMSPSAFDKKGDQNTNTLNVINAPFCNSIQQNKSPQNSQFKTPTKYSDRFIPARTDSISKTLFDLKDEMIVEEQPANRMLTESPFLFQGSRQSHANNSNSQSTTINGFSNGHTLNSSQQLTTPSKKVNFLSQQDENTKSYNELIQRELFGNYEGSNNKKSSEELQKTPILKFHWDQKNATTSPLLNIQQSPFQISTPDDRSKEQKRKISKTPFKVLDAPQLQDDFYVDLLDWSSQNLIAVGLGKSIFIWNAATGSVQKLCDSKASNFGTNIENCQNQSQLSQYTSLKWSPNGNQIALGNYNGQVELWDLTTRQLISEFSAQKERIGCIDFNNNNVFAAGSKDKSILIQDIRDPKILRMARGHKQEICQVKWSPDQQYLASGGNDNMVAIWDIARSYSQNINGFGSNEISPYQKHNEHQAAVRALAWNPHQYGVLLSGGGSRDQTIKVWNINTNSLLGSVEVGSQVCKLLFSPDQNEFVCAHGFEYNKVTVWKYPTMSQIAELEGHQSRVLFMSMAPDNQTIVTGAGDETLKFWKIFQGRPVSKQQSLLKHSDLR</sequence>
<accession>I7MD39</accession>
<dbReference type="AlphaFoldDB" id="I7MD39"/>
<dbReference type="GO" id="GO:0031145">
    <property type="term" value="P:anaphase-promoting complex-dependent catabolic process"/>
    <property type="evidence" value="ECO:0007669"/>
    <property type="project" value="TreeGrafter"/>
</dbReference>
<dbReference type="SMART" id="SM00320">
    <property type="entry name" value="WD40"/>
    <property type="match status" value="6"/>
</dbReference>
<evidence type="ECO:0000256" key="1">
    <source>
        <dbReference type="ARBA" id="ARBA00006445"/>
    </source>
</evidence>
<dbReference type="CDD" id="cd00200">
    <property type="entry name" value="WD40"/>
    <property type="match status" value="1"/>
</dbReference>
<dbReference type="GO" id="GO:0005680">
    <property type="term" value="C:anaphase-promoting complex"/>
    <property type="evidence" value="ECO:0007669"/>
    <property type="project" value="TreeGrafter"/>
</dbReference>
<dbReference type="InterPro" id="IPR019775">
    <property type="entry name" value="WD40_repeat_CS"/>
</dbReference>
<feature type="repeat" description="WD" evidence="5">
    <location>
        <begin position="435"/>
        <end position="479"/>
    </location>
</feature>
<dbReference type="InterPro" id="IPR001680">
    <property type="entry name" value="WD40_rpt"/>
</dbReference>
<dbReference type="HOGENOM" id="CLU_014831_4_1_1"/>
<gene>
    <name evidence="8" type="ORF">TTHERM_00441940</name>
</gene>
<dbReference type="OMA" id="KERIGCI"/>
<dbReference type="PROSITE" id="PS50082">
    <property type="entry name" value="WD_REPEATS_2"/>
    <property type="match status" value="4"/>
</dbReference>
<keyword evidence="4" id="KW-0131">Cell cycle</keyword>
<dbReference type="RefSeq" id="XP_001033107.1">
    <property type="nucleotide sequence ID" value="XM_001033107.1"/>
</dbReference>
<dbReference type="InParanoid" id="I7MD39"/>
<dbReference type="EMBL" id="GG662665">
    <property type="protein sequence ID" value="EAR85444.1"/>
    <property type="molecule type" value="Genomic_DNA"/>
</dbReference>
<dbReference type="SUPFAM" id="SSF50978">
    <property type="entry name" value="WD40 repeat-like"/>
    <property type="match status" value="1"/>
</dbReference>
<evidence type="ECO:0000256" key="6">
    <source>
        <dbReference type="SAM" id="MobiDB-lite"/>
    </source>
</evidence>
<dbReference type="InterPro" id="IPR056150">
    <property type="entry name" value="WD40_CDC20-Fz"/>
</dbReference>
<dbReference type="InterPro" id="IPR036322">
    <property type="entry name" value="WD40_repeat_dom_sf"/>
</dbReference>
<dbReference type="PANTHER" id="PTHR19918:SF1">
    <property type="entry name" value="FIZZY-RELATED PROTEIN HOMOLOG"/>
    <property type="match status" value="1"/>
</dbReference>
<evidence type="ECO:0000256" key="3">
    <source>
        <dbReference type="ARBA" id="ARBA00022737"/>
    </source>
</evidence>
<dbReference type="PRINTS" id="PR00320">
    <property type="entry name" value="GPROTEINBRPT"/>
</dbReference>
<dbReference type="PANTHER" id="PTHR19918">
    <property type="entry name" value="CELL DIVISION CYCLE 20 CDC20 FIZZY -RELATED"/>
    <property type="match status" value="1"/>
</dbReference>
<keyword evidence="2 5" id="KW-0853">WD repeat</keyword>
<dbReference type="PROSITE" id="PS50294">
    <property type="entry name" value="WD_REPEATS_REGION"/>
    <property type="match status" value="3"/>
</dbReference>
<comment type="similarity">
    <text evidence="1">Belongs to the WD repeat CDC20/Fizzy family.</text>
</comment>
<keyword evidence="3" id="KW-0677">Repeat</keyword>
<feature type="region of interest" description="Disordered" evidence="6">
    <location>
        <begin position="210"/>
        <end position="229"/>
    </location>
</feature>
<feature type="region of interest" description="Disordered" evidence="6">
    <location>
        <begin position="111"/>
        <end position="144"/>
    </location>
</feature>
<keyword evidence="9" id="KW-1185">Reference proteome</keyword>
<dbReference type="GeneID" id="7843305"/>
<dbReference type="GO" id="GO:0010997">
    <property type="term" value="F:anaphase-promoting complex binding"/>
    <property type="evidence" value="ECO:0007669"/>
    <property type="project" value="InterPro"/>
</dbReference>
<feature type="repeat" description="WD" evidence="5">
    <location>
        <begin position="380"/>
        <end position="413"/>
    </location>
</feature>
<dbReference type="GO" id="GO:1990757">
    <property type="term" value="F:ubiquitin ligase activator activity"/>
    <property type="evidence" value="ECO:0007669"/>
    <property type="project" value="TreeGrafter"/>
</dbReference>
<dbReference type="Proteomes" id="UP000009168">
    <property type="component" value="Unassembled WGS sequence"/>
</dbReference>
<evidence type="ECO:0000313" key="8">
    <source>
        <dbReference type="EMBL" id="EAR85444.1"/>
    </source>
</evidence>
<evidence type="ECO:0000256" key="5">
    <source>
        <dbReference type="PROSITE-ProRule" id="PRU00221"/>
    </source>
</evidence>
<feature type="repeat" description="WD" evidence="5">
    <location>
        <begin position="523"/>
        <end position="564"/>
    </location>
</feature>
<dbReference type="Pfam" id="PF24807">
    <property type="entry name" value="WD40_CDC20-Fz"/>
    <property type="match status" value="1"/>
</dbReference>
<reference evidence="9" key="1">
    <citation type="journal article" date="2006" name="PLoS Biol.">
        <title>Macronuclear genome sequence of the ciliate Tetrahymena thermophila, a model eukaryote.</title>
        <authorList>
            <person name="Eisen J.A."/>
            <person name="Coyne R.S."/>
            <person name="Wu M."/>
            <person name="Wu D."/>
            <person name="Thiagarajan M."/>
            <person name="Wortman J.R."/>
            <person name="Badger J.H."/>
            <person name="Ren Q."/>
            <person name="Amedeo P."/>
            <person name="Jones K.M."/>
            <person name="Tallon L.J."/>
            <person name="Delcher A.L."/>
            <person name="Salzberg S.L."/>
            <person name="Silva J.C."/>
            <person name="Haas B.J."/>
            <person name="Majoros W.H."/>
            <person name="Farzad M."/>
            <person name="Carlton J.M."/>
            <person name="Smith R.K. Jr."/>
            <person name="Garg J."/>
            <person name="Pearlman R.E."/>
            <person name="Karrer K.M."/>
            <person name="Sun L."/>
            <person name="Manning G."/>
            <person name="Elde N.C."/>
            <person name="Turkewitz A.P."/>
            <person name="Asai D.J."/>
            <person name="Wilkes D.E."/>
            <person name="Wang Y."/>
            <person name="Cai H."/>
            <person name="Collins K."/>
            <person name="Stewart B.A."/>
            <person name="Lee S.R."/>
            <person name="Wilamowska K."/>
            <person name="Weinberg Z."/>
            <person name="Ruzzo W.L."/>
            <person name="Wloga D."/>
            <person name="Gaertig J."/>
            <person name="Frankel J."/>
            <person name="Tsao C.-C."/>
            <person name="Gorovsky M.A."/>
            <person name="Keeling P.J."/>
            <person name="Waller R.F."/>
            <person name="Patron N.J."/>
            <person name="Cherry J.M."/>
            <person name="Stover N.A."/>
            <person name="Krieger C.J."/>
            <person name="del Toro C."/>
            <person name="Ryder H.F."/>
            <person name="Williamson S.C."/>
            <person name="Barbeau R.A."/>
            <person name="Hamilton E.P."/>
            <person name="Orias E."/>
        </authorList>
    </citation>
    <scope>NUCLEOTIDE SEQUENCE [LARGE SCALE GENOMIC DNA]</scope>
    <source>
        <strain evidence="9">SB210</strain>
    </source>
</reference>
<evidence type="ECO:0000313" key="9">
    <source>
        <dbReference type="Proteomes" id="UP000009168"/>
    </source>
</evidence>